<sequence>MSDQRGVGACFERGAVGGELGVAVGDLLLSGVGAAGLSWIFLGGGSHEIDGLVQAVGREDLREPVVEQPDQPRFP</sequence>
<comment type="caution">
    <text evidence="1">The sequence shown here is derived from an EMBL/GenBank/DDBJ whole genome shotgun (WGS) entry which is preliminary data.</text>
</comment>
<accession>A0A1E7K3S6</accession>
<gene>
    <name evidence="1" type="ORF">AN217_13000</name>
</gene>
<organism evidence="1 2">
    <name type="scientific">Streptomyces qinglanensis</name>
    <dbReference type="NCBI Taxonomy" id="943816"/>
    <lineage>
        <taxon>Bacteria</taxon>
        <taxon>Bacillati</taxon>
        <taxon>Actinomycetota</taxon>
        <taxon>Actinomycetes</taxon>
        <taxon>Kitasatosporales</taxon>
        <taxon>Streptomycetaceae</taxon>
        <taxon>Streptomyces</taxon>
    </lineage>
</organism>
<proteinExistence type="predicted"/>
<name>A0A1E7K3S6_9ACTN</name>
<reference evidence="1 2" key="1">
    <citation type="journal article" date="2016" name="Front. Microbiol.">
        <title>Comparative Genomics Analysis of Streptomyces Species Reveals Their Adaptation to the Marine Environment and Their Diversity at the Genomic Level.</title>
        <authorList>
            <person name="Tian X."/>
            <person name="Zhang Z."/>
            <person name="Yang T."/>
            <person name="Chen M."/>
            <person name="Li J."/>
            <person name="Chen F."/>
            <person name="Yang J."/>
            <person name="Li W."/>
            <person name="Zhang B."/>
            <person name="Zhang Z."/>
            <person name="Wu J."/>
            <person name="Zhang C."/>
            <person name="Long L."/>
            <person name="Xiao J."/>
        </authorList>
    </citation>
    <scope>NUCLEOTIDE SEQUENCE [LARGE SCALE GENOMIC DNA]</scope>
    <source>
        <strain evidence="1 2">SCSIO M10379</strain>
    </source>
</reference>
<dbReference type="EMBL" id="LJGV01000022">
    <property type="protein sequence ID" value="OEU98578.1"/>
    <property type="molecule type" value="Genomic_DNA"/>
</dbReference>
<protein>
    <submittedName>
        <fullName evidence="1">Uncharacterized protein</fullName>
    </submittedName>
</protein>
<dbReference type="AlphaFoldDB" id="A0A1E7K3S6"/>
<evidence type="ECO:0000313" key="2">
    <source>
        <dbReference type="Proteomes" id="UP000175829"/>
    </source>
</evidence>
<evidence type="ECO:0000313" key="1">
    <source>
        <dbReference type="EMBL" id="OEU98578.1"/>
    </source>
</evidence>
<dbReference type="Proteomes" id="UP000175829">
    <property type="component" value="Unassembled WGS sequence"/>
</dbReference>